<evidence type="ECO:0000313" key="2">
    <source>
        <dbReference type="EMBL" id="OVE83667.1"/>
    </source>
</evidence>
<evidence type="ECO:0000313" key="3">
    <source>
        <dbReference type="Proteomes" id="UP000196084"/>
    </source>
</evidence>
<dbReference type="Proteomes" id="UP000196084">
    <property type="component" value="Unassembled WGS sequence"/>
</dbReference>
<organism evidence="2 3">
    <name type="scientific">Natronolimnobius baerhuensis</name>
    <dbReference type="NCBI Taxonomy" id="253108"/>
    <lineage>
        <taxon>Archaea</taxon>
        <taxon>Methanobacteriati</taxon>
        <taxon>Methanobacteriota</taxon>
        <taxon>Stenosarchaea group</taxon>
        <taxon>Halobacteria</taxon>
        <taxon>Halobacteriales</taxon>
        <taxon>Natrialbaceae</taxon>
        <taxon>Natronolimnobius</taxon>
    </lineage>
</organism>
<sequence length="66" mass="7156">MDKNVGGYDRPLRFLLGAALLTYGYQNRERTIGTLAFVAGSDIFATAVIQRCPLNALFGINTCGET</sequence>
<name>A0A202E5Y6_9EURY</name>
<accession>A0A202E5Y6</accession>
<protein>
    <recommendedName>
        <fullName evidence="1">Inner membrane protein YgaP-like transmembrane domain-containing protein</fullName>
    </recommendedName>
</protein>
<evidence type="ECO:0000259" key="1">
    <source>
        <dbReference type="Pfam" id="PF11127"/>
    </source>
</evidence>
<dbReference type="OrthoDB" id="100832at2157"/>
<dbReference type="EMBL" id="MWPH01000003">
    <property type="protein sequence ID" value="OVE83667.1"/>
    <property type="molecule type" value="Genomic_DNA"/>
</dbReference>
<dbReference type="Pfam" id="PF11127">
    <property type="entry name" value="YgaP-like_TM"/>
    <property type="match status" value="1"/>
</dbReference>
<feature type="domain" description="Inner membrane protein YgaP-like transmembrane" evidence="1">
    <location>
        <begin position="1"/>
        <end position="65"/>
    </location>
</feature>
<gene>
    <name evidence="2" type="ORF">B2G88_14655</name>
</gene>
<dbReference type="InterPro" id="IPR021309">
    <property type="entry name" value="YgaP-like_TM"/>
</dbReference>
<keyword evidence="3" id="KW-1185">Reference proteome</keyword>
<comment type="caution">
    <text evidence="2">The sequence shown here is derived from an EMBL/GenBank/DDBJ whole genome shotgun (WGS) entry which is preliminary data.</text>
</comment>
<proteinExistence type="predicted"/>
<reference evidence="2 3" key="1">
    <citation type="submission" date="2017-02" db="EMBL/GenBank/DDBJ databases">
        <title>Natronthermophilus aegyptiacus gen. nov.,sp. nov., an aerobic, extremely halophilic alkalithermophilic archaeon isolated from the athalassohaline Wadi An Natrun, Egypt.</title>
        <authorList>
            <person name="Zhao B."/>
        </authorList>
    </citation>
    <scope>NUCLEOTIDE SEQUENCE [LARGE SCALE GENOMIC DNA]</scope>
    <source>
        <strain evidence="2 3">CGMCC 1.3597</strain>
    </source>
</reference>
<dbReference type="AlphaFoldDB" id="A0A202E5Y6"/>
<dbReference type="RefSeq" id="WP_054862753.1">
    <property type="nucleotide sequence ID" value="NZ_MWPH01000003.1"/>
</dbReference>